<protein>
    <submittedName>
        <fullName evidence="3">CHASE2 domain-containing protein</fullName>
    </submittedName>
</protein>
<feature type="domain" description="CHASE2" evidence="2">
    <location>
        <begin position="1"/>
        <end position="266"/>
    </location>
</feature>
<dbReference type="Proteomes" id="UP001196870">
    <property type="component" value="Unassembled WGS sequence"/>
</dbReference>
<organism evidence="3 4">
    <name type="scientific">Plastoroseomonas hellenica</name>
    <dbReference type="NCBI Taxonomy" id="2687306"/>
    <lineage>
        <taxon>Bacteria</taxon>
        <taxon>Pseudomonadati</taxon>
        <taxon>Pseudomonadota</taxon>
        <taxon>Alphaproteobacteria</taxon>
        <taxon>Acetobacterales</taxon>
        <taxon>Acetobacteraceae</taxon>
        <taxon>Plastoroseomonas</taxon>
    </lineage>
</organism>
<gene>
    <name evidence="3" type="ORF">GXW71_34645</name>
</gene>
<evidence type="ECO:0000259" key="2">
    <source>
        <dbReference type="SMART" id="SM01080"/>
    </source>
</evidence>
<evidence type="ECO:0000313" key="4">
    <source>
        <dbReference type="Proteomes" id="UP001196870"/>
    </source>
</evidence>
<dbReference type="Pfam" id="PF05226">
    <property type="entry name" value="CHASE2"/>
    <property type="match status" value="1"/>
</dbReference>
<dbReference type="RefSeq" id="WP_211858625.1">
    <property type="nucleotide sequence ID" value="NZ_JAAGBB010000151.1"/>
</dbReference>
<accession>A0ABS5FAE1</accession>
<reference evidence="4" key="1">
    <citation type="journal article" date="2021" name="Syst. Appl. Microbiol.">
        <title>Roseomonas hellenica sp. nov., isolated from roots of wild-growing Alkanna tinctoria.</title>
        <authorList>
            <person name="Rat A."/>
            <person name="Naranjo H.D."/>
            <person name="Lebbe L."/>
            <person name="Cnockaert M."/>
            <person name="Krigas N."/>
            <person name="Grigoriadou K."/>
            <person name="Maloupa E."/>
            <person name="Willems A."/>
        </authorList>
    </citation>
    <scope>NUCLEOTIDE SEQUENCE [LARGE SCALE GENOMIC DNA]</scope>
    <source>
        <strain evidence="4">LMG 31523</strain>
    </source>
</reference>
<proteinExistence type="predicted"/>
<keyword evidence="4" id="KW-1185">Reference proteome</keyword>
<dbReference type="InterPro" id="IPR007890">
    <property type="entry name" value="CHASE2"/>
</dbReference>
<keyword evidence="1" id="KW-0812">Transmembrane</keyword>
<dbReference type="EMBL" id="JAAGBB010000151">
    <property type="protein sequence ID" value="MBR0669530.1"/>
    <property type="molecule type" value="Genomic_DNA"/>
</dbReference>
<feature type="non-terminal residue" evidence="3">
    <location>
        <position position="1"/>
    </location>
</feature>
<keyword evidence="1" id="KW-1133">Transmembrane helix</keyword>
<comment type="caution">
    <text evidence="3">The sequence shown here is derived from an EMBL/GenBank/DDBJ whole genome shotgun (WGS) entry which is preliminary data.</text>
</comment>
<keyword evidence="1" id="KW-0472">Membrane</keyword>
<evidence type="ECO:0000313" key="3">
    <source>
        <dbReference type="EMBL" id="MBR0669530.1"/>
    </source>
</evidence>
<dbReference type="SMART" id="SM01080">
    <property type="entry name" value="CHASE2"/>
    <property type="match status" value="1"/>
</dbReference>
<evidence type="ECO:0000256" key="1">
    <source>
        <dbReference type="SAM" id="Phobius"/>
    </source>
</evidence>
<feature type="transmembrane region" description="Helical" evidence="1">
    <location>
        <begin position="249"/>
        <end position="266"/>
    </location>
</feature>
<feature type="non-terminal residue" evidence="3">
    <location>
        <position position="317"/>
    </location>
</feature>
<feature type="transmembrane region" description="Helical" evidence="1">
    <location>
        <begin position="273"/>
        <end position="292"/>
    </location>
</feature>
<name>A0ABS5FAE1_9PROT</name>
<sequence>DLAALGPWPWPRAVLARLVGRVAEAGAAAIALDIALPEPAEGDTALEAALLAAPSIGALFEGPVPAASSLGVARLGRPDLARLPLLAGVEASALPRIPGGLAALPGRTVRSVPMLARLGAAEADPVLLPGLAVGVLARALAVDTLLLREGDPMLLQLGGHGLALPPDGLLRLVPAARPMPVVTASAVLGGMPEEPLRGRIALIGVTAAEAAPLRPSVLGAFTPSLALQAEAVAQLAAGWVPRRLSGGRMTEAAAGLLLALLAAWAVRRAPGKGLVLVLLLGLLWPLGAAAALRSLPVLVDPVAPAAAVLAAGLAEAA</sequence>